<evidence type="ECO:0000313" key="5">
    <source>
        <dbReference type="EMBL" id="SFC66950.1"/>
    </source>
</evidence>
<dbReference type="SMART" id="SM00382">
    <property type="entry name" value="AAA"/>
    <property type="match status" value="1"/>
</dbReference>
<dbReference type="OrthoDB" id="9785229at2"/>
<dbReference type="InterPro" id="IPR027417">
    <property type="entry name" value="P-loop_NTPase"/>
</dbReference>
<evidence type="ECO:0000313" key="6">
    <source>
        <dbReference type="Proteomes" id="UP000199577"/>
    </source>
</evidence>
<reference evidence="5 6" key="1">
    <citation type="submission" date="2016-10" db="EMBL/GenBank/DDBJ databases">
        <authorList>
            <person name="de Groot N.N."/>
        </authorList>
    </citation>
    <scope>NUCLEOTIDE SEQUENCE [LARGE SCALE GENOMIC DNA]</scope>
    <source>
        <strain evidence="5 6">DSM 22900</strain>
    </source>
</reference>
<sequence length="225" mass="25162">MITIEGLTKIYGDVTVLHGIHHHFEMGKVHGIIGANGAGKSTFFRCLTGLEKYSGQIKGLSGMHGAIGYLPTDPFVFKRITGREYLRFHCLARNIRDIDIDKHNAFDLPLDRYAAQYSTGMLKKLALTAVLLQRNEVFIFDEPFNGVDLESNMLITAIIRRLGEQKKTVFLASHIYATLSGSCDFIHRLAGGKFEQPVGTEDFHALGLQLENEMVSTKLDMLRFG</sequence>
<dbReference type="InterPro" id="IPR003593">
    <property type="entry name" value="AAA+_ATPase"/>
</dbReference>
<dbReference type="SUPFAM" id="SSF52540">
    <property type="entry name" value="P-loop containing nucleoside triphosphate hydrolases"/>
    <property type="match status" value="1"/>
</dbReference>
<organism evidence="5 6">
    <name type="scientific">Parapedobacter composti</name>
    <dbReference type="NCBI Taxonomy" id="623281"/>
    <lineage>
        <taxon>Bacteria</taxon>
        <taxon>Pseudomonadati</taxon>
        <taxon>Bacteroidota</taxon>
        <taxon>Sphingobacteriia</taxon>
        <taxon>Sphingobacteriales</taxon>
        <taxon>Sphingobacteriaceae</taxon>
        <taxon>Parapedobacter</taxon>
    </lineage>
</organism>
<dbReference type="EMBL" id="FOLL01000018">
    <property type="protein sequence ID" value="SFC66950.1"/>
    <property type="molecule type" value="Genomic_DNA"/>
</dbReference>
<keyword evidence="3 5" id="KW-0067">ATP-binding</keyword>
<proteinExistence type="predicted"/>
<name>A0A1I1LBN9_9SPHI</name>
<dbReference type="GO" id="GO:0016887">
    <property type="term" value="F:ATP hydrolysis activity"/>
    <property type="evidence" value="ECO:0007669"/>
    <property type="project" value="InterPro"/>
</dbReference>
<evidence type="ECO:0000259" key="4">
    <source>
        <dbReference type="PROSITE" id="PS50893"/>
    </source>
</evidence>
<dbReference type="Gene3D" id="3.40.50.300">
    <property type="entry name" value="P-loop containing nucleotide triphosphate hydrolases"/>
    <property type="match status" value="1"/>
</dbReference>
<dbReference type="CDD" id="cd03230">
    <property type="entry name" value="ABC_DR_subfamily_A"/>
    <property type="match status" value="1"/>
</dbReference>
<evidence type="ECO:0000256" key="3">
    <source>
        <dbReference type="ARBA" id="ARBA00022840"/>
    </source>
</evidence>
<accession>A0A1I1LBN9</accession>
<keyword evidence="1" id="KW-0813">Transport</keyword>
<evidence type="ECO:0000256" key="1">
    <source>
        <dbReference type="ARBA" id="ARBA00022448"/>
    </source>
</evidence>
<keyword evidence="6" id="KW-1185">Reference proteome</keyword>
<dbReference type="PROSITE" id="PS50893">
    <property type="entry name" value="ABC_TRANSPORTER_2"/>
    <property type="match status" value="1"/>
</dbReference>
<gene>
    <name evidence="5" type="ORF">SAMN05421747_11833</name>
</gene>
<dbReference type="STRING" id="623281.SAMN05421747_11833"/>
<evidence type="ECO:0000256" key="2">
    <source>
        <dbReference type="ARBA" id="ARBA00022741"/>
    </source>
</evidence>
<dbReference type="PANTHER" id="PTHR42939">
    <property type="entry name" value="ABC TRANSPORTER ATP-BINDING PROTEIN ALBC-RELATED"/>
    <property type="match status" value="1"/>
</dbReference>
<dbReference type="InterPro" id="IPR003439">
    <property type="entry name" value="ABC_transporter-like_ATP-bd"/>
</dbReference>
<dbReference type="AlphaFoldDB" id="A0A1I1LBN9"/>
<dbReference type="PANTHER" id="PTHR42939:SF1">
    <property type="entry name" value="ABC TRANSPORTER ATP-BINDING PROTEIN ALBC-RELATED"/>
    <property type="match status" value="1"/>
</dbReference>
<dbReference type="GO" id="GO:0005524">
    <property type="term" value="F:ATP binding"/>
    <property type="evidence" value="ECO:0007669"/>
    <property type="project" value="UniProtKB-KW"/>
</dbReference>
<dbReference type="RefSeq" id="WP_090974665.1">
    <property type="nucleotide sequence ID" value="NZ_FOLL01000018.1"/>
</dbReference>
<keyword evidence="2" id="KW-0547">Nucleotide-binding</keyword>
<dbReference type="Proteomes" id="UP000199577">
    <property type="component" value="Unassembled WGS sequence"/>
</dbReference>
<protein>
    <submittedName>
        <fullName evidence="5">ABC-2 type transport system ATP-binding protein</fullName>
    </submittedName>
</protein>
<dbReference type="InterPro" id="IPR051782">
    <property type="entry name" value="ABC_Transporter_VariousFunc"/>
</dbReference>
<dbReference type="Pfam" id="PF00005">
    <property type="entry name" value="ABC_tran"/>
    <property type="match status" value="1"/>
</dbReference>
<feature type="domain" description="ABC transporter" evidence="4">
    <location>
        <begin position="2"/>
        <end position="216"/>
    </location>
</feature>